<dbReference type="Proteomes" id="UP000624709">
    <property type="component" value="Unassembled WGS sequence"/>
</dbReference>
<evidence type="ECO:0000313" key="2">
    <source>
        <dbReference type="EMBL" id="GIE71993.1"/>
    </source>
</evidence>
<reference evidence="2 3" key="1">
    <citation type="submission" date="2021-01" db="EMBL/GenBank/DDBJ databases">
        <title>Whole genome shotgun sequence of Actinoplanes palleronii NBRC 14916.</title>
        <authorList>
            <person name="Komaki H."/>
            <person name="Tamura T."/>
        </authorList>
    </citation>
    <scope>NUCLEOTIDE SEQUENCE [LARGE SCALE GENOMIC DNA]</scope>
    <source>
        <strain evidence="2 3">NBRC 14916</strain>
    </source>
</reference>
<dbReference type="InterPro" id="IPR017517">
    <property type="entry name" value="Maleyloyr_isom"/>
</dbReference>
<dbReference type="EMBL" id="BOMS01000136">
    <property type="protein sequence ID" value="GIE71993.1"/>
    <property type="molecule type" value="Genomic_DNA"/>
</dbReference>
<accession>A0ABQ4BMT2</accession>
<dbReference type="InterPro" id="IPR024344">
    <property type="entry name" value="MDMPI_metal-binding"/>
</dbReference>
<feature type="domain" description="Mycothiol-dependent maleylpyruvate isomerase metal-binding" evidence="1">
    <location>
        <begin position="8"/>
        <end position="93"/>
    </location>
</feature>
<evidence type="ECO:0000259" key="1">
    <source>
        <dbReference type="Pfam" id="PF11716"/>
    </source>
</evidence>
<evidence type="ECO:0000313" key="3">
    <source>
        <dbReference type="Proteomes" id="UP000624709"/>
    </source>
</evidence>
<dbReference type="InterPro" id="IPR034660">
    <property type="entry name" value="DinB/YfiT-like"/>
</dbReference>
<dbReference type="SUPFAM" id="SSF109854">
    <property type="entry name" value="DinB/YfiT-like putative metalloenzymes"/>
    <property type="match status" value="1"/>
</dbReference>
<organism evidence="2 3">
    <name type="scientific">Actinoplanes palleronii</name>
    <dbReference type="NCBI Taxonomy" id="113570"/>
    <lineage>
        <taxon>Bacteria</taxon>
        <taxon>Bacillati</taxon>
        <taxon>Actinomycetota</taxon>
        <taxon>Actinomycetes</taxon>
        <taxon>Micromonosporales</taxon>
        <taxon>Micromonosporaceae</taxon>
        <taxon>Actinoplanes</taxon>
    </lineage>
</organism>
<name>A0ABQ4BMT2_9ACTN</name>
<keyword evidence="3" id="KW-1185">Reference proteome</keyword>
<sequence length="211" mass="22917">MDMLSMIADERRGMAELIESLTPAQLETPSLCRGWTVHDVAAHLCSPWMMGAGRIVPALIRHGFRVHRANAELVQDLAVELSADEIAQELRARAEFPFSPPVVGLFGQLTDLQVHGQDIRRPLGLTRELVGERVLLSLDFLVSPKARGSFVPRGRLDGLRFIATDLDWEGGQGLTVRGTGEALLLALTGRPVVLAELEGSGVAVLRARLTG</sequence>
<proteinExistence type="predicted"/>
<dbReference type="NCBIfam" id="TIGR03083">
    <property type="entry name" value="maleylpyruvate isomerase family mycothiol-dependent enzyme"/>
    <property type="match status" value="1"/>
</dbReference>
<comment type="caution">
    <text evidence="2">The sequence shown here is derived from an EMBL/GenBank/DDBJ whole genome shotgun (WGS) entry which is preliminary data.</text>
</comment>
<dbReference type="Pfam" id="PF11716">
    <property type="entry name" value="MDMPI_N"/>
    <property type="match status" value="1"/>
</dbReference>
<dbReference type="Gene3D" id="1.20.120.450">
    <property type="entry name" value="dinb family like domain"/>
    <property type="match status" value="1"/>
</dbReference>
<protein>
    <recommendedName>
        <fullName evidence="1">Mycothiol-dependent maleylpyruvate isomerase metal-binding domain-containing protein</fullName>
    </recommendedName>
</protein>
<gene>
    <name evidence="2" type="ORF">Apa02nite_081010</name>
</gene>